<keyword evidence="2" id="KW-0614">Plasmid</keyword>
<evidence type="ECO:0000313" key="2">
    <source>
        <dbReference type="EMBL" id="QKH22987.1"/>
    </source>
</evidence>
<dbReference type="EMBL" id="CP053979">
    <property type="protein sequence ID" value="QKH22987.1"/>
    <property type="molecule type" value="Genomic_DNA"/>
</dbReference>
<dbReference type="EMBL" id="VKQN01000001">
    <property type="protein sequence ID" value="MDR4174723.1"/>
    <property type="molecule type" value="Genomic_DNA"/>
</dbReference>
<evidence type="ECO:0000313" key="3">
    <source>
        <dbReference type="Proteomes" id="UP000501107"/>
    </source>
</evidence>
<sequence length="36" mass="4366">MLNLLTVLSLLQGFERYEFDKLTHSFRSLPLLFYPY</sequence>
<dbReference type="InterPro" id="IPR013383">
    <property type="entry name" value="CRISPR-assoc_prot_DxTHG_CS"/>
</dbReference>
<reference evidence="1" key="1">
    <citation type="submission" date="2019-07" db="EMBL/GenBank/DDBJ databases">
        <title>Phylogenomic Reclassification of ATCC Bacillus Strains and Various Taxa within the Genus Bacillus.</title>
        <authorList>
            <person name="Riojas M.A."/>
            <person name="Frank A.M."/>
            <person name="Fenn S.L."/>
            <person name="King S.P."/>
            <person name="Brower S.M."/>
            <person name="Hazbon M.H."/>
        </authorList>
    </citation>
    <scope>NUCLEOTIDE SEQUENCE</scope>
    <source>
        <strain evidence="1">ATCC 35646</strain>
    </source>
</reference>
<gene>
    <name evidence="1" type="ORF">FO599_01075</name>
    <name evidence="2" type="ORF">FOC89_01045</name>
</gene>
<evidence type="ECO:0000313" key="1">
    <source>
        <dbReference type="EMBL" id="MDR4174723.1"/>
    </source>
</evidence>
<dbReference type="AlphaFoldDB" id="A0A7D4A4R2"/>
<protein>
    <submittedName>
        <fullName evidence="2">CRISPR-associated DxTHG motif protein</fullName>
    </submittedName>
</protein>
<organism evidence="2 3">
    <name type="scientific">Bacillus thuringiensis</name>
    <dbReference type="NCBI Taxonomy" id="1428"/>
    <lineage>
        <taxon>Bacteria</taxon>
        <taxon>Bacillati</taxon>
        <taxon>Bacillota</taxon>
        <taxon>Bacilli</taxon>
        <taxon>Bacillales</taxon>
        <taxon>Bacillaceae</taxon>
        <taxon>Bacillus</taxon>
        <taxon>Bacillus cereus group</taxon>
    </lineage>
</organism>
<dbReference type="NCBIfam" id="TIGR02549">
    <property type="entry name" value="CRISPR_DxTHG"/>
    <property type="match status" value="1"/>
</dbReference>
<proteinExistence type="predicted"/>
<dbReference type="Proteomes" id="UP001181533">
    <property type="component" value="Unassembled WGS sequence"/>
</dbReference>
<geneLocation type="plasmid" evidence="2 3">
    <name>unnamed3</name>
</geneLocation>
<name>A0A7D4A4R2_BACTU</name>
<reference evidence="2 3" key="2">
    <citation type="submission" date="2020-05" db="EMBL/GenBank/DDBJ databases">
        <title>FDA dAtabase for Regulatory Grade micrObial Sequences (FDA-ARGOS): Supporting development and validation of Infectious Disease Dx tests.</title>
        <authorList>
            <person name="Nelson B."/>
            <person name="Plummer A."/>
            <person name="Tallon L."/>
            <person name="Sadzewicz L."/>
            <person name="Zhao X."/>
            <person name="Vavikolanu K."/>
            <person name="Mehta A."/>
            <person name="Aluvathingal J."/>
            <person name="Nadendla S."/>
            <person name="Myers T."/>
            <person name="Yan Y."/>
            <person name="Sichtig H."/>
        </authorList>
    </citation>
    <scope>NUCLEOTIDE SEQUENCE [LARGE SCALE GENOMIC DNA]</scope>
    <source>
        <strain evidence="2 3">FDAARGOS_795</strain>
        <plasmid evidence="2 3">unnamed3</plasmid>
    </source>
</reference>
<dbReference type="Proteomes" id="UP000501107">
    <property type="component" value="Plasmid unnamed3"/>
</dbReference>
<accession>A0A7D4A4R2</accession>